<name>A0A6A5ZT97_9PLEO</name>
<feature type="non-terminal residue" evidence="1">
    <location>
        <position position="136"/>
    </location>
</feature>
<reference evidence="1" key="1">
    <citation type="journal article" date="2020" name="Stud. Mycol.">
        <title>101 Dothideomycetes genomes: a test case for predicting lifestyles and emergence of pathogens.</title>
        <authorList>
            <person name="Haridas S."/>
            <person name="Albert R."/>
            <person name="Binder M."/>
            <person name="Bloem J."/>
            <person name="Labutti K."/>
            <person name="Salamov A."/>
            <person name="Andreopoulos B."/>
            <person name="Baker S."/>
            <person name="Barry K."/>
            <person name="Bills G."/>
            <person name="Bluhm B."/>
            <person name="Cannon C."/>
            <person name="Castanera R."/>
            <person name="Culley D."/>
            <person name="Daum C."/>
            <person name="Ezra D."/>
            <person name="Gonzalez J."/>
            <person name="Henrissat B."/>
            <person name="Kuo A."/>
            <person name="Liang C."/>
            <person name="Lipzen A."/>
            <person name="Lutzoni F."/>
            <person name="Magnuson J."/>
            <person name="Mondo S."/>
            <person name="Nolan M."/>
            <person name="Ohm R."/>
            <person name="Pangilinan J."/>
            <person name="Park H.-J."/>
            <person name="Ramirez L."/>
            <person name="Alfaro M."/>
            <person name="Sun H."/>
            <person name="Tritt A."/>
            <person name="Yoshinaga Y."/>
            <person name="Zwiers L.-H."/>
            <person name="Turgeon B."/>
            <person name="Goodwin S."/>
            <person name="Spatafora J."/>
            <person name="Crous P."/>
            <person name="Grigoriev I."/>
        </authorList>
    </citation>
    <scope>NUCLEOTIDE SEQUENCE</scope>
    <source>
        <strain evidence="1">CBS 627.86</strain>
    </source>
</reference>
<dbReference type="EMBL" id="ML977310">
    <property type="protein sequence ID" value="KAF2122476.1"/>
    <property type="molecule type" value="Genomic_DNA"/>
</dbReference>
<dbReference type="Proteomes" id="UP000799770">
    <property type="component" value="Unassembled WGS sequence"/>
</dbReference>
<accession>A0A6A5ZT97</accession>
<proteinExistence type="predicted"/>
<keyword evidence="2" id="KW-1185">Reference proteome</keyword>
<sequence length="136" mass="14983">MTLLQTVSRSICGTKFHALLVTCLCSFFTNSAVSMSSALSSSESIVELTWPIFLTRADLRSCASIERLNTMIASTWRRNCSLAMRLGAVVLCLDLVREVYFGGALTSTLDFLMLVYGGGFSVEAAEVLRLLLWRNL</sequence>
<organism evidence="1 2">
    <name type="scientific">Lophiotrema nucula</name>
    <dbReference type="NCBI Taxonomy" id="690887"/>
    <lineage>
        <taxon>Eukaryota</taxon>
        <taxon>Fungi</taxon>
        <taxon>Dikarya</taxon>
        <taxon>Ascomycota</taxon>
        <taxon>Pezizomycotina</taxon>
        <taxon>Dothideomycetes</taxon>
        <taxon>Pleosporomycetidae</taxon>
        <taxon>Pleosporales</taxon>
        <taxon>Lophiotremataceae</taxon>
        <taxon>Lophiotrema</taxon>
    </lineage>
</organism>
<evidence type="ECO:0000313" key="2">
    <source>
        <dbReference type="Proteomes" id="UP000799770"/>
    </source>
</evidence>
<protein>
    <submittedName>
        <fullName evidence="1">Uncharacterized protein</fullName>
    </submittedName>
</protein>
<evidence type="ECO:0000313" key="1">
    <source>
        <dbReference type="EMBL" id="KAF2122476.1"/>
    </source>
</evidence>
<gene>
    <name evidence="1" type="ORF">BDV96DRAFT_560878</name>
</gene>
<dbReference type="AlphaFoldDB" id="A0A6A5ZT97"/>